<evidence type="ECO:0000256" key="1">
    <source>
        <dbReference type="SAM" id="SignalP"/>
    </source>
</evidence>
<comment type="caution">
    <text evidence="2">The sequence shown here is derived from an EMBL/GenBank/DDBJ whole genome shotgun (WGS) entry which is preliminary data.</text>
</comment>
<dbReference type="HOGENOM" id="CLU_046260_0_0_10"/>
<dbReference type="EMBL" id="AANC01000001">
    <property type="protein sequence ID" value="EAQ50804.1"/>
    <property type="molecule type" value="Genomic_DNA"/>
</dbReference>
<evidence type="ECO:0000313" key="2">
    <source>
        <dbReference type="EMBL" id="EAQ50804.1"/>
    </source>
</evidence>
<proteinExistence type="predicted"/>
<feature type="signal peptide" evidence="1">
    <location>
        <begin position="1"/>
        <end position="19"/>
    </location>
</feature>
<dbReference type="Gene3D" id="3.40.50.1820">
    <property type="entry name" value="alpha/beta hydrolase"/>
    <property type="match status" value="1"/>
</dbReference>
<feature type="chain" id="PRO_5002663508" evidence="1">
    <location>
        <begin position="20"/>
        <end position="466"/>
    </location>
</feature>
<sequence length="466" mass="53245">MRNSLLITLCLFAIHFANAQEQTLLRGAVTETTVTNDSLDISYSIYLPQNYDPEKLAKALFVFDPEGEGTKAARLFASGLQGEDFVIVSNNHPMSSTIDSLDANADNALLIVRDVFRKIAVDKYRVYFSGLKGGAKTASALSYLFKSSANLLLIDDMYFANRFANQAQRNLAIGVIGKASPNFYPMEDYFYMLKAYGKNNELYTYDDTSEWPSAAFLGTLVKRLDHLNVEHYNLKVEDSVWQRQASVDLNTVQGLINDGQLVVAYDLVRDLKGDYRGEVDLDPIREVQRSLRRSDAYKQAKRLSRKDEVQEGLLLDDISYFLEEDLALGNFKNLGYWDDRILQFKTAAQNPAKPIEQKVARRMLGYIDYTVKDFLALNRVALYDQRIFANVLKTILDPDDYYAYLDIISLAAQDEDENTAFFYLEELLKQGYTDYDKLYDIPDTEFVKIKPVYNQLIESYLGKSKF</sequence>
<keyword evidence="3" id="KW-1185">Reference proteome</keyword>
<dbReference type="EC" id="2.8.1.-" evidence="2"/>
<reference evidence="2 3" key="1">
    <citation type="journal article" date="2007" name="Nature">
        <title>Light stimulates growth of proteorhodopsin-containing marine Flavobacteria.</title>
        <authorList>
            <person name="Gomez-Consarnau L."/>
            <person name="Gonzalez J.M."/>
            <person name="Coll-Llado M."/>
            <person name="Gourdon P."/>
            <person name="Pascher T."/>
            <person name="Neutze R."/>
            <person name="Pedros-Alio C."/>
            <person name="Pinhassi J."/>
        </authorList>
    </citation>
    <scope>NUCLEOTIDE SEQUENCE [LARGE SCALE GENOMIC DNA]</scope>
    <source>
        <strain evidence="2 3">MED217</strain>
    </source>
</reference>
<dbReference type="RefSeq" id="WP_009781296.1">
    <property type="nucleotide sequence ID" value="NZ_CH672395.1"/>
</dbReference>
<protein>
    <submittedName>
        <fullName evidence="2">Lipoyl synthase</fullName>
        <ecNumber evidence="2">2.8.1.-</ecNumber>
    </submittedName>
</protein>
<dbReference type="GO" id="GO:0016740">
    <property type="term" value="F:transferase activity"/>
    <property type="evidence" value="ECO:0007669"/>
    <property type="project" value="UniProtKB-KW"/>
</dbReference>
<organism evidence="2 3">
    <name type="scientific">Leeuwenhoekiella blandensis (strain CECT 7118 / CCUG 51940 / KCTC 22103 / MED217)</name>
    <name type="common">Flavobacterium sp. (strain MED217)</name>
    <dbReference type="NCBI Taxonomy" id="398720"/>
    <lineage>
        <taxon>Bacteria</taxon>
        <taxon>Pseudomonadati</taxon>
        <taxon>Bacteroidota</taxon>
        <taxon>Flavobacteriia</taxon>
        <taxon>Flavobacteriales</taxon>
        <taxon>Flavobacteriaceae</taxon>
        <taxon>Leeuwenhoekiella</taxon>
    </lineage>
</organism>
<gene>
    <name evidence="2" type="ORF">MED217_14715</name>
</gene>
<evidence type="ECO:0000313" key="3">
    <source>
        <dbReference type="Proteomes" id="UP000001601"/>
    </source>
</evidence>
<accession>A3XGE6</accession>
<keyword evidence="2" id="KW-0808">Transferase</keyword>
<name>A3XGE6_LEEBM</name>
<dbReference type="Proteomes" id="UP000001601">
    <property type="component" value="Unassembled WGS sequence"/>
</dbReference>
<keyword evidence="1" id="KW-0732">Signal</keyword>
<dbReference type="OrthoDB" id="1123157at2"/>
<dbReference type="AlphaFoldDB" id="A3XGE6"/>
<dbReference type="STRING" id="398720.MED217_14715"/>
<dbReference type="eggNOG" id="COG0400">
    <property type="taxonomic scope" value="Bacteria"/>
</dbReference>
<dbReference type="InterPro" id="IPR029058">
    <property type="entry name" value="AB_hydrolase_fold"/>
</dbReference>